<keyword evidence="4" id="KW-0802">TPR repeat</keyword>
<reference evidence="6 7" key="2">
    <citation type="journal article" date="2010" name="Nucleic Acids Res.">
        <title>BeetleBase in 2010: revisions to provide comprehensive genomic information for Tribolium castaneum.</title>
        <authorList>
            <person name="Kim H.S."/>
            <person name="Murphy T."/>
            <person name="Xia J."/>
            <person name="Caragea D."/>
            <person name="Park Y."/>
            <person name="Beeman R.W."/>
            <person name="Lorenzen M.D."/>
            <person name="Butcher S."/>
            <person name="Manak J.R."/>
            <person name="Brown S.J."/>
        </authorList>
    </citation>
    <scope>GENOME REANNOTATION</scope>
    <source>
        <strain evidence="6 7">Georgia GA2</strain>
    </source>
</reference>
<feature type="region of interest" description="Disordered" evidence="5">
    <location>
        <begin position="88"/>
        <end position="148"/>
    </location>
</feature>
<dbReference type="InterPro" id="IPR040111">
    <property type="entry name" value="ODAD4"/>
</dbReference>
<dbReference type="SUPFAM" id="SSF48452">
    <property type="entry name" value="TPR-like"/>
    <property type="match status" value="1"/>
</dbReference>
<gene>
    <name evidence="6" type="primary">AUGUSTUS-3.0.2_33107</name>
    <name evidence="6" type="ORF">TcasGA2_TC033107</name>
</gene>
<evidence type="ECO:0000256" key="1">
    <source>
        <dbReference type="ARBA" id="ARBA00004430"/>
    </source>
</evidence>
<dbReference type="SMART" id="SM00028">
    <property type="entry name" value="TPR"/>
    <property type="match status" value="4"/>
</dbReference>
<dbReference type="AlphaFoldDB" id="A0A139WH21"/>
<dbReference type="Gene3D" id="1.25.40.10">
    <property type="entry name" value="Tetratricopeptide repeat domain"/>
    <property type="match status" value="1"/>
</dbReference>
<comment type="subcellular location">
    <subcellularLocation>
        <location evidence="1">Cytoplasm</location>
        <location evidence="1">Cytoskeleton</location>
        <location evidence="1">Cilium axoneme</location>
    </subcellularLocation>
</comment>
<feature type="region of interest" description="Disordered" evidence="5">
    <location>
        <begin position="318"/>
        <end position="364"/>
    </location>
</feature>
<evidence type="ECO:0000256" key="4">
    <source>
        <dbReference type="PROSITE-ProRule" id="PRU00339"/>
    </source>
</evidence>
<dbReference type="eggNOG" id="KOG1124">
    <property type="taxonomic scope" value="Eukaryota"/>
</dbReference>
<dbReference type="GO" id="GO:0005930">
    <property type="term" value="C:axoneme"/>
    <property type="evidence" value="ECO:0007669"/>
    <property type="project" value="UniProtKB-SubCell"/>
</dbReference>
<dbReference type="OMA" id="KGRSHKT"/>
<name>A0A139WH21_TRICA</name>
<dbReference type="EMBL" id="KQ971343">
    <property type="protein sequence ID" value="KYB27145.1"/>
    <property type="molecule type" value="Genomic_DNA"/>
</dbReference>
<keyword evidence="7" id="KW-1185">Reference proteome</keyword>
<organism evidence="6 7">
    <name type="scientific">Tribolium castaneum</name>
    <name type="common">Red flour beetle</name>
    <dbReference type="NCBI Taxonomy" id="7070"/>
    <lineage>
        <taxon>Eukaryota</taxon>
        <taxon>Metazoa</taxon>
        <taxon>Ecdysozoa</taxon>
        <taxon>Arthropoda</taxon>
        <taxon>Hexapoda</taxon>
        <taxon>Insecta</taxon>
        <taxon>Pterygota</taxon>
        <taxon>Neoptera</taxon>
        <taxon>Endopterygota</taxon>
        <taxon>Coleoptera</taxon>
        <taxon>Polyphaga</taxon>
        <taxon>Cucujiformia</taxon>
        <taxon>Tenebrionidae</taxon>
        <taxon>Tenebrionidae incertae sedis</taxon>
        <taxon>Tribolium</taxon>
    </lineage>
</organism>
<feature type="repeat" description="TPR" evidence="4">
    <location>
        <begin position="257"/>
        <end position="290"/>
    </location>
</feature>
<dbReference type="STRING" id="7070.A0A139WH21"/>
<evidence type="ECO:0000313" key="6">
    <source>
        <dbReference type="EMBL" id="KYB27145.1"/>
    </source>
</evidence>
<feature type="compositionally biased region" description="Basic and acidic residues" evidence="5">
    <location>
        <begin position="88"/>
        <end position="117"/>
    </location>
</feature>
<evidence type="ECO:0000313" key="7">
    <source>
        <dbReference type="Proteomes" id="UP000007266"/>
    </source>
</evidence>
<dbReference type="FunFam" id="1.25.40.10:FF:000189">
    <property type="entry name" value="Tetratricopeptide repeat domain 25"/>
    <property type="match status" value="1"/>
</dbReference>
<dbReference type="PROSITE" id="PS50005">
    <property type="entry name" value="TPR"/>
    <property type="match status" value="2"/>
</dbReference>
<dbReference type="Proteomes" id="UP000007266">
    <property type="component" value="Linkage group 5"/>
</dbReference>
<feature type="repeat" description="TPR" evidence="4">
    <location>
        <begin position="189"/>
        <end position="222"/>
    </location>
</feature>
<dbReference type="InterPro" id="IPR011990">
    <property type="entry name" value="TPR-like_helical_dom_sf"/>
</dbReference>
<evidence type="ECO:0000256" key="5">
    <source>
        <dbReference type="SAM" id="MobiDB-lite"/>
    </source>
</evidence>
<feature type="compositionally biased region" description="Low complexity" evidence="5">
    <location>
        <begin position="332"/>
        <end position="343"/>
    </location>
</feature>
<dbReference type="FunCoup" id="A0A139WH21">
    <property type="interactions" value="1"/>
</dbReference>
<dbReference type="InParanoid" id="A0A139WH21"/>
<dbReference type="Pfam" id="PF13181">
    <property type="entry name" value="TPR_8"/>
    <property type="match status" value="1"/>
</dbReference>
<feature type="compositionally biased region" description="Basic residues" evidence="5">
    <location>
        <begin position="132"/>
        <end position="142"/>
    </location>
</feature>
<evidence type="ECO:0000256" key="3">
    <source>
        <dbReference type="ARBA" id="ARBA00034143"/>
    </source>
</evidence>
<evidence type="ECO:0000256" key="2">
    <source>
        <dbReference type="ARBA" id="ARBA00034139"/>
    </source>
</evidence>
<sequence>MADERKRQRSESMIKLANQKKESKLWYEEANSHIKVGNLAKAIYSYNKVTSMSEELTPIALHKRLSISREAELLQSFVGVHVDDDDSVSKSEEVKIEEPKSEKEIKDGDDGKKKTDESIPPPQELMSEEIKKKGKRRRRRNGTRREELYCDKDRAAAVNMGSKDIKQSLKLKRKQDRSKALQIPEEAEPGTFLALGNYEMCRGDLQIAINFMSKALELNPTEKSALVARSKCYILLGQPENALTDAETALSIDKTYLRAIYQKAEALYYLGDFEHSLMYYHRGLHIRPDHEDFKLGVHKAQKAIENAIGSPNVFANLLTPKPASSRSEKTKTSTPESTESGKSGQRTTPGSRAKSGRKSRLLRELGPDKEYLDNLMKNPNLKCKFKEDDSSIIKTIEETVEYLNARQEFWRQQLPAHLK</sequence>
<dbReference type="InterPro" id="IPR019734">
    <property type="entry name" value="TPR_rpt"/>
</dbReference>
<accession>A0A139WH21</accession>
<reference evidence="6 7" key="1">
    <citation type="journal article" date="2008" name="Nature">
        <title>The genome of the model beetle and pest Tribolium castaneum.</title>
        <authorList>
            <consortium name="Tribolium Genome Sequencing Consortium"/>
            <person name="Richards S."/>
            <person name="Gibbs R.A."/>
            <person name="Weinstock G.M."/>
            <person name="Brown S.J."/>
            <person name="Denell R."/>
            <person name="Beeman R.W."/>
            <person name="Gibbs R."/>
            <person name="Beeman R.W."/>
            <person name="Brown S.J."/>
            <person name="Bucher G."/>
            <person name="Friedrich M."/>
            <person name="Grimmelikhuijzen C.J."/>
            <person name="Klingler M."/>
            <person name="Lorenzen M."/>
            <person name="Richards S."/>
            <person name="Roth S."/>
            <person name="Schroder R."/>
            <person name="Tautz D."/>
            <person name="Zdobnov E.M."/>
            <person name="Muzny D."/>
            <person name="Gibbs R.A."/>
            <person name="Weinstock G.M."/>
            <person name="Attaway T."/>
            <person name="Bell S."/>
            <person name="Buhay C.J."/>
            <person name="Chandrabose M.N."/>
            <person name="Chavez D."/>
            <person name="Clerk-Blankenburg K.P."/>
            <person name="Cree A."/>
            <person name="Dao M."/>
            <person name="Davis C."/>
            <person name="Chacko J."/>
            <person name="Dinh H."/>
            <person name="Dugan-Rocha S."/>
            <person name="Fowler G."/>
            <person name="Garner T.T."/>
            <person name="Garnes J."/>
            <person name="Gnirke A."/>
            <person name="Hawes A."/>
            <person name="Hernandez J."/>
            <person name="Hines S."/>
            <person name="Holder M."/>
            <person name="Hume J."/>
            <person name="Jhangiani S.N."/>
            <person name="Joshi V."/>
            <person name="Khan Z.M."/>
            <person name="Jackson L."/>
            <person name="Kovar C."/>
            <person name="Kowis A."/>
            <person name="Lee S."/>
            <person name="Lewis L.R."/>
            <person name="Margolis J."/>
            <person name="Morgan M."/>
            <person name="Nazareth L.V."/>
            <person name="Nguyen N."/>
            <person name="Okwuonu G."/>
            <person name="Parker D."/>
            <person name="Richards S."/>
            <person name="Ruiz S.J."/>
            <person name="Santibanez J."/>
            <person name="Savard J."/>
            <person name="Scherer S.E."/>
            <person name="Schneider B."/>
            <person name="Sodergren E."/>
            <person name="Tautz D."/>
            <person name="Vattahil S."/>
            <person name="Villasana D."/>
            <person name="White C.S."/>
            <person name="Wright R."/>
            <person name="Park Y."/>
            <person name="Beeman R.W."/>
            <person name="Lord J."/>
            <person name="Oppert B."/>
            <person name="Lorenzen M."/>
            <person name="Brown S."/>
            <person name="Wang L."/>
            <person name="Savard J."/>
            <person name="Tautz D."/>
            <person name="Richards S."/>
            <person name="Weinstock G."/>
            <person name="Gibbs R.A."/>
            <person name="Liu Y."/>
            <person name="Worley K."/>
            <person name="Weinstock G."/>
            <person name="Elsik C.G."/>
            <person name="Reese J.T."/>
            <person name="Elhaik E."/>
            <person name="Landan G."/>
            <person name="Graur D."/>
            <person name="Arensburger P."/>
            <person name="Atkinson P."/>
            <person name="Beeman R.W."/>
            <person name="Beidler J."/>
            <person name="Brown S.J."/>
            <person name="Demuth J.P."/>
            <person name="Drury D.W."/>
            <person name="Du Y.Z."/>
            <person name="Fujiwara H."/>
            <person name="Lorenzen M."/>
            <person name="Maselli V."/>
            <person name="Osanai M."/>
            <person name="Park Y."/>
            <person name="Robertson H.M."/>
            <person name="Tu Z."/>
            <person name="Wang J.J."/>
            <person name="Wang S."/>
            <person name="Richards S."/>
            <person name="Song H."/>
            <person name="Zhang L."/>
            <person name="Sodergren E."/>
            <person name="Werner D."/>
            <person name="Stanke M."/>
            <person name="Morgenstern B."/>
            <person name="Solovyev V."/>
            <person name="Kosarev P."/>
            <person name="Brown G."/>
            <person name="Chen H.C."/>
            <person name="Ermolaeva O."/>
            <person name="Hlavina W."/>
            <person name="Kapustin Y."/>
            <person name="Kiryutin B."/>
            <person name="Kitts P."/>
            <person name="Maglott D."/>
            <person name="Pruitt K."/>
            <person name="Sapojnikov V."/>
            <person name="Souvorov A."/>
            <person name="Mackey A.J."/>
            <person name="Waterhouse R.M."/>
            <person name="Wyder S."/>
            <person name="Zdobnov E.M."/>
            <person name="Zdobnov E.M."/>
            <person name="Wyder S."/>
            <person name="Kriventseva E.V."/>
            <person name="Kadowaki T."/>
            <person name="Bork P."/>
            <person name="Aranda M."/>
            <person name="Bao R."/>
            <person name="Beermann A."/>
            <person name="Berns N."/>
            <person name="Bolognesi R."/>
            <person name="Bonneton F."/>
            <person name="Bopp D."/>
            <person name="Brown S.J."/>
            <person name="Bucher G."/>
            <person name="Butts T."/>
            <person name="Chaumot A."/>
            <person name="Denell R.E."/>
            <person name="Ferrier D.E."/>
            <person name="Friedrich M."/>
            <person name="Gordon C.M."/>
            <person name="Jindra M."/>
            <person name="Klingler M."/>
            <person name="Lan Q."/>
            <person name="Lattorff H.M."/>
            <person name="Laudet V."/>
            <person name="von Levetsow C."/>
            <person name="Liu Z."/>
            <person name="Lutz R."/>
            <person name="Lynch J.A."/>
            <person name="da Fonseca R.N."/>
            <person name="Posnien N."/>
            <person name="Reuter R."/>
            <person name="Roth S."/>
            <person name="Savard J."/>
            <person name="Schinko J.B."/>
            <person name="Schmitt C."/>
            <person name="Schoppmeier M."/>
            <person name="Schroder R."/>
            <person name="Shippy T.D."/>
            <person name="Simonnet F."/>
            <person name="Marques-Souza H."/>
            <person name="Tautz D."/>
            <person name="Tomoyasu Y."/>
            <person name="Trauner J."/>
            <person name="Van der Zee M."/>
            <person name="Vervoort M."/>
            <person name="Wittkopp N."/>
            <person name="Wimmer E.A."/>
            <person name="Yang X."/>
            <person name="Jones A.K."/>
            <person name="Sattelle D.B."/>
            <person name="Ebert P.R."/>
            <person name="Nelson D."/>
            <person name="Scott J.G."/>
            <person name="Beeman R.W."/>
            <person name="Muthukrishnan S."/>
            <person name="Kramer K.J."/>
            <person name="Arakane Y."/>
            <person name="Beeman R.W."/>
            <person name="Zhu Q."/>
            <person name="Hogenkamp D."/>
            <person name="Dixit R."/>
            <person name="Oppert B."/>
            <person name="Jiang H."/>
            <person name="Zou Z."/>
            <person name="Marshall J."/>
            <person name="Elpidina E."/>
            <person name="Vinokurov K."/>
            <person name="Oppert C."/>
            <person name="Zou Z."/>
            <person name="Evans J."/>
            <person name="Lu Z."/>
            <person name="Zhao P."/>
            <person name="Sumathipala N."/>
            <person name="Altincicek B."/>
            <person name="Vilcinskas A."/>
            <person name="Williams M."/>
            <person name="Hultmark D."/>
            <person name="Hetru C."/>
            <person name="Jiang H."/>
            <person name="Grimmelikhuijzen C.J."/>
            <person name="Hauser F."/>
            <person name="Cazzamali G."/>
            <person name="Williamson M."/>
            <person name="Park Y."/>
            <person name="Li B."/>
            <person name="Tanaka Y."/>
            <person name="Predel R."/>
            <person name="Neupert S."/>
            <person name="Schachtner J."/>
            <person name="Verleyen P."/>
            <person name="Raible F."/>
            <person name="Bork P."/>
            <person name="Friedrich M."/>
            <person name="Walden K.K."/>
            <person name="Robertson H.M."/>
            <person name="Angeli S."/>
            <person name="Foret S."/>
            <person name="Bucher G."/>
            <person name="Schuetz S."/>
            <person name="Maleszka R."/>
            <person name="Wimmer E.A."/>
            <person name="Beeman R.W."/>
            <person name="Lorenzen M."/>
            <person name="Tomoyasu Y."/>
            <person name="Miller S.C."/>
            <person name="Grossmann D."/>
            <person name="Bucher G."/>
        </authorList>
    </citation>
    <scope>NUCLEOTIDE SEQUENCE [LARGE SCALE GENOMIC DNA]</scope>
    <source>
        <strain evidence="6 7">Georgia GA2</strain>
    </source>
</reference>
<proteinExistence type="predicted"/>
<protein>
    <recommendedName>
        <fullName evidence="2">Outer dynein arm-docking complex subunit 4</fullName>
    </recommendedName>
    <alternativeName>
        <fullName evidence="3">Tetratricopeptide repeat protein 25</fullName>
    </alternativeName>
</protein>
<dbReference type="PANTHER" id="PTHR23040">
    <property type="match status" value="1"/>
</dbReference>